<evidence type="ECO:0000313" key="13">
    <source>
        <dbReference type="RefSeq" id="XP_065657399.1"/>
    </source>
</evidence>
<dbReference type="Gene3D" id="2.160.10.10">
    <property type="entry name" value="Hexapeptide repeat proteins"/>
    <property type="match status" value="1"/>
</dbReference>
<sequence length="453" mass="50855">MALELQPVILAAGEGSKMFPLTENIPKCLMPIGNMPMIWYIVNQLERSGFQDFIVIVQSNDASLVQQTLQSLCLSSSTFDFIKLQDDEDFGTCDALRLLKNKIKSDILVASCDLISEAPVHRLVDIHRIYDASITVMLSKPVELQLEKDVTAANQHKSASHIGNRDVVSIDTQENRLLYFANEGDIESDNIVFKKSMMKRYSNIKLLTNLVDCHLYIMKKWILEYIASNNKLENIKSDAIPLIVRKQFSVQKKSGKDMGLKTVKSDDSKDIYSFVPSSKESQDITEYSSYQGNCLKDSIKCHAYVSDSFCLRVNTIPSYIFMNRHLSKLKDIAPNLEYKRLHSTTAVNEKSQIGNDCLVGESTTCAQNTSIKKSVIGKHCVICSNVRITNCIIMNHVTISSGSNLHNSIICDNCYIQENASLTNCQVSAGQTVKENRNLKNEVVVSEEMGFEE</sequence>
<evidence type="ECO:0000259" key="10">
    <source>
        <dbReference type="Pfam" id="PF00483"/>
    </source>
</evidence>
<evidence type="ECO:0000256" key="2">
    <source>
        <dbReference type="ARBA" id="ARBA00007878"/>
    </source>
</evidence>
<dbReference type="Pfam" id="PF00483">
    <property type="entry name" value="NTP_transferase"/>
    <property type="match status" value="1"/>
</dbReference>
<keyword evidence="4 13" id="KW-0396">Initiation factor</keyword>
<proteinExistence type="inferred from homology"/>
<dbReference type="Proteomes" id="UP001652625">
    <property type="component" value="Chromosome 07"/>
</dbReference>
<dbReference type="InterPro" id="IPR056764">
    <property type="entry name" value="LbH_EIF2B3/5"/>
</dbReference>
<evidence type="ECO:0000256" key="7">
    <source>
        <dbReference type="ARBA" id="ARBA00044229"/>
    </source>
</evidence>
<keyword evidence="12" id="KW-1185">Reference proteome</keyword>
<comment type="function">
    <text evidence="8">Acts as a component of the translation initiation factor 2B (eIF2B) complex, which catalyzes the exchange of GDP for GTP on the eukaryotic initiation factor 2 (eIF2) complex gamma subunit. Its guanine nucleotide exchange factor activity is repressed when bound to eIF2 complex phosphorylated on the alpha subunit, thereby limiting the amount of methionyl-initiator methionine tRNA available to the ribosome and consequently global translation is repressed.</text>
</comment>
<evidence type="ECO:0000256" key="3">
    <source>
        <dbReference type="ARBA" id="ARBA00022490"/>
    </source>
</evidence>
<dbReference type="InterPro" id="IPR029044">
    <property type="entry name" value="Nucleotide-diphossugar_trans"/>
</dbReference>
<evidence type="ECO:0000313" key="12">
    <source>
        <dbReference type="Proteomes" id="UP001652625"/>
    </source>
</evidence>
<organism evidence="12 13">
    <name type="scientific">Hydra vulgaris</name>
    <name type="common">Hydra</name>
    <name type="synonym">Hydra attenuata</name>
    <dbReference type="NCBI Taxonomy" id="6087"/>
    <lineage>
        <taxon>Eukaryota</taxon>
        <taxon>Metazoa</taxon>
        <taxon>Cnidaria</taxon>
        <taxon>Hydrozoa</taxon>
        <taxon>Hydroidolina</taxon>
        <taxon>Anthoathecata</taxon>
        <taxon>Aplanulata</taxon>
        <taxon>Hydridae</taxon>
        <taxon>Hydra</taxon>
    </lineage>
</organism>
<comment type="subunit">
    <text evidence="9">Component of the translation initiation factor 2B (eIF2B) complex which is a heterodecamer of two sets of five different subunits: alpha, beta, gamma, delta and epsilon. Subunits alpha, beta and delta comprise a regulatory subcomplex and subunits epsilon and gamma comprise a catalytic subcomplex. Within the complex, the hexameric regulatory complex resides at the center, with the two heterodimeric catalytic subcomplexes bound on opposite sides.</text>
</comment>
<dbReference type="InterPro" id="IPR005835">
    <property type="entry name" value="NTP_transferase_dom"/>
</dbReference>
<dbReference type="PANTHER" id="PTHR45989">
    <property type="entry name" value="TRANSLATION INITIATION FACTOR EIF-2B SUBUNIT GAMMA"/>
    <property type="match status" value="1"/>
</dbReference>
<evidence type="ECO:0000256" key="5">
    <source>
        <dbReference type="ARBA" id="ARBA00022917"/>
    </source>
</evidence>
<dbReference type="SUPFAM" id="SSF53448">
    <property type="entry name" value="Nucleotide-diphospho-sugar transferases"/>
    <property type="match status" value="1"/>
</dbReference>
<name>A0ABM4C716_HYDVU</name>
<dbReference type="Gene3D" id="3.90.550.10">
    <property type="entry name" value="Spore Coat Polysaccharide Biosynthesis Protein SpsA, Chain A"/>
    <property type="match status" value="1"/>
</dbReference>
<dbReference type="InterPro" id="IPR051960">
    <property type="entry name" value="eIF2B_gamma"/>
</dbReference>
<keyword evidence="5" id="KW-0648">Protein biosynthesis</keyword>
<gene>
    <name evidence="13" type="primary">LOC100205664</name>
</gene>
<dbReference type="GeneID" id="100205664"/>
<keyword evidence="3" id="KW-0963">Cytoplasm</keyword>
<evidence type="ECO:0000256" key="1">
    <source>
        <dbReference type="ARBA" id="ARBA00004514"/>
    </source>
</evidence>
<dbReference type="Pfam" id="PF25084">
    <property type="entry name" value="LbH_EIF2B"/>
    <property type="match status" value="1"/>
</dbReference>
<reference evidence="13" key="1">
    <citation type="submission" date="2025-08" db="UniProtKB">
        <authorList>
            <consortium name="RefSeq"/>
        </authorList>
    </citation>
    <scope>IDENTIFICATION</scope>
</reference>
<evidence type="ECO:0000256" key="6">
    <source>
        <dbReference type="ARBA" id="ARBA00044196"/>
    </source>
</evidence>
<dbReference type="CDD" id="cd04652">
    <property type="entry name" value="LbH_eIF2B_gamma_C"/>
    <property type="match status" value="1"/>
</dbReference>
<dbReference type="GO" id="GO:0003743">
    <property type="term" value="F:translation initiation factor activity"/>
    <property type="evidence" value="ECO:0007669"/>
    <property type="project" value="UniProtKB-KW"/>
</dbReference>
<evidence type="ECO:0000259" key="11">
    <source>
        <dbReference type="Pfam" id="PF25084"/>
    </source>
</evidence>
<dbReference type="PANTHER" id="PTHR45989:SF1">
    <property type="entry name" value="TRANSLATION INITIATION FACTOR EIF-2B SUBUNIT GAMMA"/>
    <property type="match status" value="1"/>
</dbReference>
<feature type="domain" description="Nucleotidyl transferase" evidence="10">
    <location>
        <begin position="7"/>
        <end position="137"/>
    </location>
</feature>
<feature type="domain" description="EIF2B subunit epsilon/gamma LbH" evidence="11">
    <location>
        <begin position="343"/>
        <end position="436"/>
    </location>
</feature>
<dbReference type="RefSeq" id="XP_065657399.1">
    <property type="nucleotide sequence ID" value="XM_065801327.1"/>
</dbReference>
<comment type="similarity">
    <text evidence="2">Belongs to the eIF-2B gamma/epsilon subunits family.</text>
</comment>
<protein>
    <recommendedName>
        <fullName evidence="6">Translation initiation factor eIF2B subunit gamma</fullName>
    </recommendedName>
    <alternativeName>
        <fullName evidence="7">eIF2B GDP-GTP exchange factor subunit gamma</fullName>
    </alternativeName>
</protein>
<accession>A0ABM4C716</accession>
<evidence type="ECO:0000256" key="9">
    <source>
        <dbReference type="ARBA" id="ARBA00046432"/>
    </source>
</evidence>
<comment type="subcellular location">
    <subcellularLocation>
        <location evidence="1">Cytoplasm</location>
        <location evidence="1">Cytosol</location>
    </subcellularLocation>
</comment>
<evidence type="ECO:0000256" key="4">
    <source>
        <dbReference type="ARBA" id="ARBA00022540"/>
    </source>
</evidence>
<evidence type="ECO:0000256" key="8">
    <source>
        <dbReference type="ARBA" id="ARBA00045373"/>
    </source>
</evidence>
<dbReference type="CDD" id="cd04198">
    <property type="entry name" value="eIF-2B_gamma_N"/>
    <property type="match status" value="1"/>
</dbReference>